<gene>
    <name evidence="2" type="ORF">HYDPIDRAFT_119507</name>
</gene>
<feature type="compositionally biased region" description="Pro residues" evidence="1">
    <location>
        <begin position="1"/>
        <end position="14"/>
    </location>
</feature>
<organism evidence="2 3">
    <name type="scientific">Hydnomerulius pinastri MD-312</name>
    <dbReference type="NCBI Taxonomy" id="994086"/>
    <lineage>
        <taxon>Eukaryota</taxon>
        <taxon>Fungi</taxon>
        <taxon>Dikarya</taxon>
        <taxon>Basidiomycota</taxon>
        <taxon>Agaricomycotina</taxon>
        <taxon>Agaricomycetes</taxon>
        <taxon>Agaricomycetidae</taxon>
        <taxon>Boletales</taxon>
        <taxon>Boletales incertae sedis</taxon>
        <taxon>Leucogyrophana</taxon>
    </lineage>
</organism>
<protein>
    <submittedName>
        <fullName evidence="2">Uncharacterized protein</fullName>
    </submittedName>
</protein>
<feature type="region of interest" description="Disordered" evidence="1">
    <location>
        <begin position="1"/>
        <end position="54"/>
    </location>
</feature>
<dbReference type="Proteomes" id="UP000053820">
    <property type="component" value="Unassembled WGS sequence"/>
</dbReference>
<dbReference type="HOGENOM" id="CLU_3050599_0_0_1"/>
<reference evidence="2 3" key="1">
    <citation type="submission" date="2014-04" db="EMBL/GenBank/DDBJ databases">
        <title>Evolutionary Origins and Diversification of the Mycorrhizal Mutualists.</title>
        <authorList>
            <consortium name="DOE Joint Genome Institute"/>
            <consortium name="Mycorrhizal Genomics Consortium"/>
            <person name="Kohler A."/>
            <person name="Kuo A."/>
            <person name="Nagy L.G."/>
            <person name="Floudas D."/>
            <person name="Copeland A."/>
            <person name="Barry K.W."/>
            <person name="Cichocki N."/>
            <person name="Veneault-Fourrey C."/>
            <person name="LaButti K."/>
            <person name="Lindquist E.A."/>
            <person name="Lipzen A."/>
            <person name="Lundell T."/>
            <person name="Morin E."/>
            <person name="Murat C."/>
            <person name="Riley R."/>
            <person name="Ohm R."/>
            <person name="Sun H."/>
            <person name="Tunlid A."/>
            <person name="Henrissat B."/>
            <person name="Grigoriev I.V."/>
            <person name="Hibbett D.S."/>
            <person name="Martin F."/>
        </authorList>
    </citation>
    <scope>NUCLEOTIDE SEQUENCE [LARGE SCALE GENOMIC DNA]</scope>
    <source>
        <strain evidence="2 3">MD-312</strain>
    </source>
</reference>
<keyword evidence="3" id="KW-1185">Reference proteome</keyword>
<evidence type="ECO:0000313" key="2">
    <source>
        <dbReference type="EMBL" id="KIJ58456.1"/>
    </source>
</evidence>
<dbReference type="EMBL" id="KN839938">
    <property type="protein sequence ID" value="KIJ58456.1"/>
    <property type="molecule type" value="Genomic_DNA"/>
</dbReference>
<accession>A0A0C9W6P4</accession>
<evidence type="ECO:0000256" key="1">
    <source>
        <dbReference type="SAM" id="MobiDB-lite"/>
    </source>
</evidence>
<proteinExistence type="predicted"/>
<dbReference type="AlphaFoldDB" id="A0A0C9W6P4"/>
<name>A0A0C9W6P4_9AGAM</name>
<evidence type="ECO:0000313" key="3">
    <source>
        <dbReference type="Proteomes" id="UP000053820"/>
    </source>
</evidence>
<sequence length="54" mass="5784">MLGAPVPAPPPLPPLLSLQLDRQDNGETQGPAASSHRHNTTSHPAQHIRPIIIH</sequence>